<feature type="transmembrane region" description="Helical" evidence="5">
    <location>
        <begin position="330"/>
        <end position="351"/>
    </location>
</feature>
<evidence type="ECO:0000259" key="6">
    <source>
        <dbReference type="Pfam" id="PF04932"/>
    </source>
</evidence>
<evidence type="ECO:0000256" key="2">
    <source>
        <dbReference type="ARBA" id="ARBA00022692"/>
    </source>
</evidence>
<evidence type="ECO:0000256" key="3">
    <source>
        <dbReference type="ARBA" id="ARBA00022989"/>
    </source>
</evidence>
<comment type="subcellular location">
    <subcellularLocation>
        <location evidence="1">Membrane</location>
        <topology evidence="1">Multi-pass membrane protein</topology>
    </subcellularLocation>
</comment>
<sequence length="415" mass="46433">MSQFLKLPVAKLLYCFLLLYFSYYFSIIDFLTGQGGKNTLEQAASGNLVKQLLGVIVLGTCGICFLYLPRVNVFEFYNRNKLLVCFLAFCILSVFWSVAPFVSFRRFIAFVTLILASYVLVKSFTAESLLNFLLNTIFWITLLGIVYTIVNGKGFSFGFSSRGYGLSGIFLDKNAAARFYGYGIVLQLALSRYRKKNDIFILCTLTLAILLSQSASAFAMTVIGSSLVIGLQLFKGRNPSQSLSRFVIFLFITSIASTVLYFSYEYALSLMGRDPGLTNRTIIWELLLPFSEKRSLLGYGFGAFWASSEAVAFSERWGFIGNAHSGYFEALLNLGQAGLCLKIIFLMNYIAISISNYVRGGKFALFTLSVVIIQAISNYAGFVIFNHNSMDMVIFTLAYFIAINEYHGLRSTIKK</sequence>
<feature type="domain" description="O-antigen ligase-related" evidence="6">
    <location>
        <begin position="202"/>
        <end position="340"/>
    </location>
</feature>
<evidence type="ECO:0000256" key="1">
    <source>
        <dbReference type="ARBA" id="ARBA00004141"/>
    </source>
</evidence>
<feature type="transmembrane region" description="Helical" evidence="5">
    <location>
        <begin position="51"/>
        <end position="68"/>
    </location>
</feature>
<dbReference type="RefSeq" id="WP_136780964.1">
    <property type="nucleotide sequence ID" value="NZ_SWCO01000001.1"/>
</dbReference>
<feature type="transmembrane region" description="Helical" evidence="5">
    <location>
        <begin position="128"/>
        <end position="150"/>
    </location>
</feature>
<dbReference type="PANTHER" id="PTHR37422">
    <property type="entry name" value="TEICHURONIC ACID BIOSYNTHESIS PROTEIN TUAE"/>
    <property type="match status" value="1"/>
</dbReference>
<dbReference type="EMBL" id="SWCO01000001">
    <property type="protein sequence ID" value="TKB05208.1"/>
    <property type="molecule type" value="Genomic_DNA"/>
</dbReference>
<dbReference type="InterPro" id="IPR051533">
    <property type="entry name" value="WaaL-like"/>
</dbReference>
<dbReference type="GO" id="GO:0016874">
    <property type="term" value="F:ligase activity"/>
    <property type="evidence" value="ECO:0007669"/>
    <property type="project" value="UniProtKB-KW"/>
</dbReference>
<proteinExistence type="predicted"/>
<dbReference type="InterPro" id="IPR007016">
    <property type="entry name" value="O-antigen_ligase-rel_domated"/>
</dbReference>
<feature type="transmembrane region" description="Helical" evidence="5">
    <location>
        <begin position="80"/>
        <end position="98"/>
    </location>
</feature>
<organism evidence="7 8">
    <name type="scientific">Alteromonas portus</name>
    <dbReference type="NCBI Taxonomy" id="2565549"/>
    <lineage>
        <taxon>Bacteria</taxon>
        <taxon>Pseudomonadati</taxon>
        <taxon>Pseudomonadota</taxon>
        <taxon>Gammaproteobacteria</taxon>
        <taxon>Alteromonadales</taxon>
        <taxon>Alteromonadaceae</taxon>
        <taxon>Alteromonas/Salinimonas group</taxon>
        <taxon>Alteromonas</taxon>
    </lineage>
</organism>
<reference evidence="7 8" key="1">
    <citation type="submission" date="2019-04" db="EMBL/GenBank/DDBJ databases">
        <title>Alteromonas portus sp. nov., an alginate lyase-excreting marine bacterium.</title>
        <authorList>
            <person name="Huang H."/>
            <person name="Mo K."/>
            <person name="Bao S."/>
        </authorList>
    </citation>
    <scope>NUCLEOTIDE SEQUENCE [LARGE SCALE GENOMIC DNA]</scope>
    <source>
        <strain evidence="7 8">HB161718</strain>
    </source>
</reference>
<keyword evidence="7" id="KW-0436">Ligase</keyword>
<feature type="transmembrane region" description="Helical" evidence="5">
    <location>
        <begin position="243"/>
        <end position="264"/>
    </location>
</feature>
<feature type="transmembrane region" description="Helical" evidence="5">
    <location>
        <begin position="12"/>
        <end position="31"/>
    </location>
</feature>
<keyword evidence="3 5" id="KW-1133">Transmembrane helix</keyword>
<name>A0A4U0ZGG6_9ALTE</name>
<protein>
    <submittedName>
        <fullName evidence="7">O-antigen ligase family protein</fullName>
    </submittedName>
</protein>
<dbReference type="Proteomes" id="UP000305471">
    <property type="component" value="Unassembled WGS sequence"/>
</dbReference>
<feature type="transmembrane region" description="Helical" evidence="5">
    <location>
        <begin position="104"/>
        <end position="121"/>
    </location>
</feature>
<evidence type="ECO:0000313" key="8">
    <source>
        <dbReference type="Proteomes" id="UP000305471"/>
    </source>
</evidence>
<feature type="transmembrane region" description="Helical" evidence="5">
    <location>
        <begin position="363"/>
        <end position="386"/>
    </location>
</feature>
<keyword evidence="4 5" id="KW-0472">Membrane</keyword>
<dbReference type="PANTHER" id="PTHR37422:SF17">
    <property type="entry name" value="O-ANTIGEN LIGASE"/>
    <property type="match status" value="1"/>
</dbReference>
<dbReference type="GO" id="GO:0016020">
    <property type="term" value="C:membrane"/>
    <property type="evidence" value="ECO:0007669"/>
    <property type="project" value="UniProtKB-SubCell"/>
</dbReference>
<keyword evidence="8" id="KW-1185">Reference proteome</keyword>
<keyword evidence="2 5" id="KW-0812">Transmembrane</keyword>
<evidence type="ECO:0000256" key="5">
    <source>
        <dbReference type="SAM" id="Phobius"/>
    </source>
</evidence>
<evidence type="ECO:0000256" key="4">
    <source>
        <dbReference type="ARBA" id="ARBA00023136"/>
    </source>
</evidence>
<dbReference type="Pfam" id="PF04932">
    <property type="entry name" value="Wzy_C"/>
    <property type="match status" value="1"/>
</dbReference>
<gene>
    <name evidence="7" type="ORF">E5672_03760</name>
</gene>
<dbReference type="OrthoDB" id="4391260at2"/>
<comment type="caution">
    <text evidence="7">The sequence shown here is derived from an EMBL/GenBank/DDBJ whole genome shotgun (WGS) entry which is preliminary data.</text>
</comment>
<evidence type="ECO:0000313" key="7">
    <source>
        <dbReference type="EMBL" id="TKB05208.1"/>
    </source>
</evidence>
<feature type="transmembrane region" description="Helical" evidence="5">
    <location>
        <begin position="199"/>
        <end position="231"/>
    </location>
</feature>
<accession>A0A4U0ZGG6</accession>
<dbReference type="AlphaFoldDB" id="A0A4U0ZGG6"/>